<gene>
    <name evidence="1" type="ordered locus">TK0091</name>
</gene>
<keyword evidence="2" id="KW-1185">Reference proteome</keyword>
<dbReference type="EnsemblBacteria" id="BAD84280">
    <property type="protein sequence ID" value="BAD84280"/>
    <property type="gene ID" value="TK0091"/>
</dbReference>
<dbReference type="RefSeq" id="WP_011249046.1">
    <property type="nucleotide sequence ID" value="NC_006624.1"/>
</dbReference>
<evidence type="ECO:0000313" key="1">
    <source>
        <dbReference type="EMBL" id="BAD84280.1"/>
    </source>
</evidence>
<dbReference type="AlphaFoldDB" id="Q5JEJ5"/>
<accession>Q5JEJ5</accession>
<name>Q5JEJ5_THEKO</name>
<dbReference type="EMBL" id="AP006878">
    <property type="protein sequence ID" value="BAD84280.1"/>
    <property type="molecule type" value="Genomic_DNA"/>
</dbReference>
<dbReference type="STRING" id="69014.TK0091"/>
<sequence>MRKLEVGLKKTVGLFLLFVLVVMPATASHVQSATITIQDTPEGEGLVLVPNTTTEVTFSIVSSSGDPFTSATFPTADVISVTAEFVDDYGNALDIDNDGTADIWNCTEDPNVPGLWKANITLGANAEPGVYSLKIKAIAKNSTTNEIIDQGELSIETLILGGQYAIQFFNVKDDDHFELDPLDIRIGALSDLGSIVSIGNLTNTLALRDNNTDGVWGQRIDLNNDGNLDGWLTFIKNEDSYDMIIFTNNQSLIDSLMPEESFRIRGDEITFTNRLLRDTRDYHHFNYYTQILWDNSFLANLGLKATDYYIIPYKGAENWKITQFSNGRILSAVMRVKIVKRTTFLGIFTSEEVPLDGNIWTVSTKNVDRLSLSPKVVRWSWYPSRGYGIIWTAAVDITAPKGYSIKQRQDYNVEFRGDNPLDGLNPISSFFSKDSVDWYGLLGGDEE</sequence>
<evidence type="ECO:0000313" key="2">
    <source>
        <dbReference type="Proteomes" id="UP000000536"/>
    </source>
</evidence>
<protein>
    <submittedName>
        <fullName evidence="1">Uncharacterized protein</fullName>
    </submittedName>
</protein>
<proteinExistence type="predicted"/>
<dbReference type="GeneID" id="78446596"/>
<dbReference type="InParanoid" id="Q5JEJ5"/>
<dbReference type="PATRIC" id="fig|69014.16.peg.94"/>
<dbReference type="OrthoDB" id="103489at2157"/>
<organism evidence="1 2">
    <name type="scientific">Thermococcus kodakarensis (strain ATCC BAA-918 / JCM 12380 / KOD1)</name>
    <name type="common">Pyrococcus kodakaraensis (strain KOD1)</name>
    <dbReference type="NCBI Taxonomy" id="69014"/>
    <lineage>
        <taxon>Archaea</taxon>
        <taxon>Methanobacteriati</taxon>
        <taxon>Methanobacteriota</taxon>
        <taxon>Thermococci</taxon>
        <taxon>Thermococcales</taxon>
        <taxon>Thermococcaceae</taxon>
        <taxon>Thermococcus</taxon>
    </lineage>
</organism>
<reference evidence="1 2" key="1">
    <citation type="journal article" date="2005" name="Genome Res.">
        <title>Complete genome sequence of the hyperthermophilic archaeon Thermococcus kodakaraensis KOD1 and comparison with Pyrococcus genomes.</title>
        <authorList>
            <person name="Fukui T."/>
            <person name="Atomi H."/>
            <person name="Kanai T."/>
            <person name="Matsumi R."/>
            <person name="Fujiwara S."/>
            <person name="Imanaka T."/>
        </authorList>
    </citation>
    <scope>NUCLEOTIDE SEQUENCE [LARGE SCALE GENOMIC DNA]</scope>
    <source>
        <strain evidence="2">ATCC BAA-918 / JCM 12380 / KOD1</strain>
    </source>
</reference>
<dbReference type="Proteomes" id="UP000000536">
    <property type="component" value="Chromosome"/>
</dbReference>
<dbReference type="eggNOG" id="ENOG502N55A">
    <property type="taxonomic scope" value="Archaea"/>
</dbReference>
<dbReference type="HOGENOM" id="CLU_614855_0_0_2"/>
<dbReference type="KEGG" id="tko:TK0091"/>